<evidence type="ECO:0000313" key="3">
    <source>
        <dbReference type="Proteomes" id="UP001153269"/>
    </source>
</evidence>
<sequence length="152" mass="16341">MRRESGSTGRRAIDAWRDAGAATSPLARQNVLTDEIGHHEGGNVLLLRPRLLASTAAWIPPEPRSFLRRAASINVTGSGGSARLVVFSPSKRWDTSTRQDFTRPCCAERRRLLLLLLLSSGRFVGGGIEPPNSTARDDSFEMGGGREGGGGE</sequence>
<proteinExistence type="predicted"/>
<comment type="caution">
    <text evidence="2">The sequence shown here is derived from an EMBL/GenBank/DDBJ whole genome shotgun (WGS) entry which is preliminary data.</text>
</comment>
<evidence type="ECO:0000256" key="1">
    <source>
        <dbReference type="SAM" id="MobiDB-lite"/>
    </source>
</evidence>
<name>A0A9N7UR90_PLEPL</name>
<gene>
    <name evidence="2" type="ORF">PLEPLA_LOCUS23639</name>
</gene>
<dbReference type="AlphaFoldDB" id="A0A9N7UR90"/>
<evidence type="ECO:0000313" key="2">
    <source>
        <dbReference type="EMBL" id="CAB1435578.1"/>
    </source>
</evidence>
<reference evidence="2" key="1">
    <citation type="submission" date="2020-03" db="EMBL/GenBank/DDBJ databases">
        <authorList>
            <person name="Weist P."/>
        </authorList>
    </citation>
    <scope>NUCLEOTIDE SEQUENCE</scope>
</reference>
<dbReference type="Proteomes" id="UP001153269">
    <property type="component" value="Unassembled WGS sequence"/>
</dbReference>
<protein>
    <submittedName>
        <fullName evidence="2">Uncharacterized protein</fullName>
    </submittedName>
</protein>
<keyword evidence="3" id="KW-1185">Reference proteome</keyword>
<feature type="region of interest" description="Disordered" evidence="1">
    <location>
        <begin position="127"/>
        <end position="152"/>
    </location>
</feature>
<feature type="compositionally biased region" description="Gly residues" evidence="1">
    <location>
        <begin position="142"/>
        <end position="152"/>
    </location>
</feature>
<organism evidence="2 3">
    <name type="scientific">Pleuronectes platessa</name>
    <name type="common">European plaice</name>
    <dbReference type="NCBI Taxonomy" id="8262"/>
    <lineage>
        <taxon>Eukaryota</taxon>
        <taxon>Metazoa</taxon>
        <taxon>Chordata</taxon>
        <taxon>Craniata</taxon>
        <taxon>Vertebrata</taxon>
        <taxon>Euteleostomi</taxon>
        <taxon>Actinopterygii</taxon>
        <taxon>Neopterygii</taxon>
        <taxon>Teleostei</taxon>
        <taxon>Neoteleostei</taxon>
        <taxon>Acanthomorphata</taxon>
        <taxon>Carangaria</taxon>
        <taxon>Pleuronectiformes</taxon>
        <taxon>Pleuronectoidei</taxon>
        <taxon>Pleuronectidae</taxon>
        <taxon>Pleuronectes</taxon>
    </lineage>
</organism>
<accession>A0A9N7UR90</accession>
<dbReference type="EMBL" id="CADEAL010001780">
    <property type="protein sequence ID" value="CAB1435578.1"/>
    <property type="molecule type" value="Genomic_DNA"/>
</dbReference>